<dbReference type="GO" id="GO:0016491">
    <property type="term" value="F:oxidoreductase activity"/>
    <property type="evidence" value="ECO:0007669"/>
    <property type="project" value="InterPro"/>
</dbReference>
<evidence type="ECO:0000259" key="2">
    <source>
        <dbReference type="SMART" id="SM00829"/>
    </source>
</evidence>
<dbReference type="Gene3D" id="3.90.180.10">
    <property type="entry name" value="Medium-chain alcohol dehydrogenases, catalytic domain"/>
    <property type="match status" value="1"/>
</dbReference>
<dbReference type="SUPFAM" id="SSF51735">
    <property type="entry name" value="NAD(P)-binding Rossmann-fold domains"/>
    <property type="match status" value="1"/>
</dbReference>
<dbReference type="Gene3D" id="3.40.50.720">
    <property type="entry name" value="NAD(P)-binding Rossmann-like Domain"/>
    <property type="match status" value="1"/>
</dbReference>
<organism evidence="3 4">
    <name type="scientific">Penicillium brasilianum</name>
    <dbReference type="NCBI Taxonomy" id="104259"/>
    <lineage>
        <taxon>Eukaryota</taxon>
        <taxon>Fungi</taxon>
        <taxon>Dikarya</taxon>
        <taxon>Ascomycota</taxon>
        <taxon>Pezizomycotina</taxon>
        <taxon>Eurotiomycetes</taxon>
        <taxon>Eurotiomycetidae</taxon>
        <taxon>Eurotiales</taxon>
        <taxon>Aspergillaceae</taxon>
        <taxon>Penicillium</taxon>
    </lineage>
</organism>
<dbReference type="CDD" id="cd05289">
    <property type="entry name" value="MDR_like_2"/>
    <property type="match status" value="1"/>
</dbReference>
<dbReference type="InterPro" id="IPR036291">
    <property type="entry name" value="NAD(P)-bd_dom_sf"/>
</dbReference>
<dbReference type="InterPro" id="IPR011032">
    <property type="entry name" value="GroES-like_sf"/>
</dbReference>
<dbReference type="AlphaFoldDB" id="A0A1S9RCJ2"/>
<dbReference type="Proteomes" id="UP000190744">
    <property type="component" value="Unassembled WGS sequence"/>
</dbReference>
<dbReference type="EMBL" id="LJBN01000201">
    <property type="protein sequence ID" value="OOQ83244.1"/>
    <property type="molecule type" value="Genomic_DNA"/>
</dbReference>
<dbReference type="PANTHER" id="PTHR11695:SF294">
    <property type="entry name" value="RETICULON-4-INTERACTING PROTEIN 1, MITOCHONDRIAL"/>
    <property type="match status" value="1"/>
</dbReference>
<evidence type="ECO:0000313" key="4">
    <source>
        <dbReference type="Proteomes" id="UP000190744"/>
    </source>
</evidence>
<proteinExistence type="predicted"/>
<dbReference type="SUPFAM" id="SSF50129">
    <property type="entry name" value="GroES-like"/>
    <property type="match status" value="1"/>
</dbReference>
<comment type="caution">
    <text evidence="3">The sequence shown here is derived from an EMBL/GenBank/DDBJ whole genome shotgun (WGS) entry which is preliminary data.</text>
</comment>
<evidence type="ECO:0000256" key="1">
    <source>
        <dbReference type="SAM" id="SignalP"/>
    </source>
</evidence>
<gene>
    <name evidence="3" type="ORF">PEBR_36135</name>
</gene>
<accession>A0A1S9RCJ2</accession>
<dbReference type="GO" id="GO:0005739">
    <property type="term" value="C:mitochondrion"/>
    <property type="evidence" value="ECO:0007669"/>
    <property type="project" value="TreeGrafter"/>
</dbReference>
<protein>
    <submittedName>
        <fullName evidence="3">Alcohol dehydrogenase</fullName>
    </submittedName>
</protein>
<name>A0A1S9RCJ2_PENBI</name>
<keyword evidence="1" id="KW-0732">Signal</keyword>
<evidence type="ECO:0000313" key="3">
    <source>
        <dbReference type="EMBL" id="OOQ83244.1"/>
    </source>
</evidence>
<reference evidence="4" key="1">
    <citation type="submission" date="2015-09" db="EMBL/GenBank/DDBJ databases">
        <authorList>
            <person name="Fill T.P."/>
            <person name="Baretta J.F."/>
            <person name="de Almeida L.G."/>
            <person name="Rocha M."/>
            <person name="de Souza D.H."/>
            <person name="Malavazi I."/>
            <person name="Cerdeira L.T."/>
            <person name="Hong H."/>
            <person name="Samborskyy M."/>
            <person name="de Vasconcelos A.T."/>
            <person name="Leadlay P."/>
            <person name="Rodrigues-Filho E."/>
        </authorList>
    </citation>
    <scope>NUCLEOTIDE SEQUENCE [LARGE SCALE GENOMIC DNA]</scope>
    <source>
        <strain evidence="4">LaBioMMi 136</strain>
    </source>
</reference>
<feature type="signal peptide" evidence="1">
    <location>
        <begin position="1"/>
        <end position="18"/>
    </location>
</feature>
<dbReference type="SMART" id="SM00829">
    <property type="entry name" value="PKS_ER"/>
    <property type="match status" value="1"/>
</dbReference>
<sequence length="458" mass="49787">MHTSIASLLTLLIPATLAIPRISPGNSGSDASVIPSEVLYYYRYHHIPLDVYMNRLTNNMLLDEDQDAVAKAINEMACGPGKLRTCPSLQWYCNANMGKCSIKKLIGERHTTPQNYELSELPAPTVQDPNDIVIKVHAASVNPIDVKKASGASKVVLKDSFPYKIGYDCAGTVAEIGSQVTNFKVGDEVFARLPECHRGTWSELAKTTEDFVALKPKSLSMEDSASIPLAAMTALQALRGYPGSLEGKTVFIPAGLSGTGLFACQLAKNVFKAGKVITTVSTSKVPQVKEFLGEGVVDEIIDYRKTDPKTVIPAQSVDFLFDTTGDAITYLSQMRPTGAIVSISIMTSGETLQNSSLMRLSPDKNNRATVPYPVRLALNVLDRIRVMRASRYGVKYSSIFLEPNAKDLKSICEWVESGKLRTVVGTKVSYKDIKAVRDACQVVYDSKGGVGKSVITFV</sequence>
<feature type="chain" id="PRO_5012097241" evidence="1">
    <location>
        <begin position="19"/>
        <end position="458"/>
    </location>
</feature>
<feature type="domain" description="Enoyl reductase (ER)" evidence="2">
    <location>
        <begin position="111"/>
        <end position="455"/>
    </location>
</feature>
<dbReference type="InterPro" id="IPR050700">
    <property type="entry name" value="YIM1/Zinc_Alcohol_DH_Fams"/>
</dbReference>
<dbReference type="InterPro" id="IPR013154">
    <property type="entry name" value="ADH-like_N"/>
</dbReference>
<dbReference type="Pfam" id="PF13602">
    <property type="entry name" value="ADH_zinc_N_2"/>
    <property type="match status" value="1"/>
</dbReference>
<dbReference type="Pfam" id="PF08240">
    <property type="entry name" value="ADH_N"/>
    <property type="match status" value="1"/>
</dbReference>
<dbReference type="PANTHER" id="PTHR11695">
    <property type="entry name" value="ALCOHOL DEHYDROGENASE RELATED"/>
    <property type="match status" value="1"/>
</dbReference>
<dbReference type="InterPro" id="IPR020843">
    <property type="entry name" value="ER"/>
</dbReference>